<accession>A0A0F9NJ61</accession>
<dbReference type="AlphaFoldDB" id="A0A0F9NJ61"/>
<reference evidence="1" key="1">
    <citation type="journal article" date="2015" name="Nature">
        <title>Complex archaea that bridge the gap between prokaryotes and eukaryotes.</title>
        <authorList>
            <person name="Spang A."/>
            <person name="Saw J.H."/>
            <person name="Jorgensen S.L."/>
            <person name="Zaremba-Niedzwiedzka K."/>
            <person name="Martijn J."/>
            <person name="Lind A.E."/>
            <person name="van Eijk R."/>
            <person name="Schleper C."/>
            <person name="Guy L."/>
            <person name="Ettema T.J."/>
        </authorList>
    </citation>
    <scope>NUCLEOTIDE SEQUENCE</scope>
</reference>
<evidence type="ECO:0008006" key="2">
    <source>
        <dbReference type="Google" id="ProtNLM"/>
    </source>
</evidence>
<dbReference type="PANTHER" id="PTHR34655">
    <property type="entry name" value="CONSERVED WITHIN P. AEROPHILUM"/>
    <property type="match status" value="1"/>
</dbReference>
<protein>
    <recommendedName>
        <fullName evidence="2">NADH dehydrogenase</fullName>
    </recommendedName>
</protein>
<evidence type="ECO:0000313" key="1">
    <source>
        <dbReference type="EMBL" id="KKM81347.1"/>
    </source>
</evidence>
<proteinExistence type="predicted"/>
<gene>
    <name evidence="1" type="ORF">LCGC14_1330760</name>
</gene>
<dbReference type="Pfam" id="PF13686">
    <property type="entry name" value="DrsE_2"/>
    <property type="match status" value="1"/>
</dbReference>
<dbReference type="InterPro" id="IPR027396">
    <property type="entry name" value="DsrEFH-like"/>
</dbReference>
<comment type="caution">
    <text evidence="1">The sequence shown here is derived from an EMBL/GenBank/DDBJ whole genome shotgun (WGS) entry which is preliminary data.</text>
</comment>
<dbReference type="SUPFAM" id="SSF75169">
    <property type="entry name" value="DsrEFH-like"/>
    <property type="match status" value="1"/>
</dbReference>
<dbReference type="PANTHER" id="PTHR34655:SF2">
    <property type="entry name" value="PEROXIREDOXIN FAMILY PROTEIN"/>
    <property type="match status" value="1"/>
</dbReference>
<dbReference type="Gene3D" id="3.40.1260.10">
    <property type="entry name" value="DsrEFH-like"/>
    <property type="match status" value="1"/>
</dbReference>
<dbReference type="InterPro" id="IPR032836">
    <property type="entry name" value="DsrE2-like"/>
</dbReference>
<name>A0A0F9NJ61_9ZZZZ</name>
<dbReference type="EMBL" id="LAZR01008033">
    <property type="protein sequence ID" value="KKM81347.1"/>
    <property type="molecule type" value="Genomic_DNA"/>
</dbReference>
<sequence length="165" mass="18066">MSEKNGKNNKLTLIVFSGDIDKVHAAFTLATTSASMGSDVTMFFTFWGLNAIKKNPPRIKGKGFMQIALNFVNRGGANRLSMSKFNMAGAGPAMLKKMMNQNKIPSTEEFIQMAHELKVKMVGCEQSMQVMGINKEDLVDEVSEIIGAVTYLSEANEASTNLFIS</sequence>
<organism evidence="1">
    <name type="scientific">marine sediment metagenome</name>
    <dbReference type="NCBI Taxonomy" id="412755"/>
    <lineage>
        <taxon>unclassified sequences</taxon>
        <taxon>metagenomes</taxon>
        <taxon>ecological metagenomes</taxon>
    </lineage>
</organism>